<dbReference type="Proteomes" id="UP000295525">
    <property type="component" value="Unassembled WGS sequence"/>
</dbReference>
<accession>A0A4R3MB61</accession>
<name>A0A4R3MB61_9BURK</name>
<gene>
    <name evidence="1" type="ORF">EDC26_10140</name>
</gene>
<dbReference type="AlphaFoldDB" id="A0A4R3MB61"/>
<evidence type="ECO:0000313" key="1">
    <source>
        <dbReference type="EMBL" id="TCT10821.1"/>
    </source>
</evidence>
<reference evidence="1 2" key="1">
    <citation type="submission" date="2019-03" db="EMBL/GenBank/DDBJ databases">
        <title>Genomic Encyclopedia of Type Strains, Phase IV (KMG-IV): sequencing the most valuable type-strain genomes for metagenomic binning, comparative biology and taxonomic classification.</title>
        <authorList>
            <person name="Goeker M."/>
        </authorList>
    </citation>
    <scope>NUCLEOTIDE SEQUENCE [LARGE SCALE GENOMIC DNA]</scope>
    <source>
        <strain evidence="1 2">DSM 24591</strain>
    </source>
</reference>
<dbReference type="EMBL" id="SMAJ01000001">
    <property type="protein sequence ID" value="TCT10821.1"/>
    <property type="molecule type" value="Genomic_DNA"/>
</dbReference>
<comment type="caution">
    <text evidence="1">The sequence shown here is derived from an EMBL/GenBank/DDBJ whole genome shotgun (WGS) entry which is preliminary data.</text>
</comment>
<evidence type="ECO:0000313" key="2">
    <source>
        <dbReference type="Proteomes" id="UP000295525"/>
    </source>
</evidence>
<keyword evidence="2" id="KW-1185">Reference proteome</keyword>
<organism evidence="1 2">
    <name type="scientific">Paralcaligenes ureilyticus</name>
    <dbReference type="NCBI Taxonomy" id="627131"/>
    <lineage>
        <taxon>Bacteria</taxon>
        <taxon>Pseudomonadati</taxon>
        <taxon>Pseudomonadota</taxon>
        <taxon>Betaproteobacteria</taxon>
        <taxon>Burkholderiales</taxon>
        <taxon>Alcaligenaceae</taxon>
        <taxon>Paralcaligenes</taxon>
    </lineage>
</organism>
<protein>
    <submittedName>
        <fullName evidence="1">Uncharacterized protein</fullName>
    </submittedName>
</protein>
<sequence length="203" mass="22795">MIRNLSLSADQVAKLKTEAVRGKPYAGRVSIVLAFRLLGAADTGLDVWAILDELDHLEGIRPLSKTKDAKPFHRGALIPFWHKHFSSARHIVKNIGIRWNLGGNGNKDLDALIEEVARDYGDDPDIWPKVLVDRLIMEGYSDRTMYGLTGDWIVFGVHNDQNYYLDLATHEEGTPQNAHKLFAKLKQGSAAEFPFLFDSQPDV</sequence>
<proteinExistence type="predicted"/>